<gene>
    <name evidence="1" type="ORF">GCM10007891_05220</name>
</gene>
<dbReference type="RefSeq" id="WP_284722327.1">
    <property type="nucleotide sequence ID" value="NZ_BSND01000003.1"/>
</dbReference>
<evidence type="ECO:0008006" key="3">
    <source>
        <dbReference type="Google" id="ProtNLM"/>
    </source>
</evidence>
<proteinExistence type="predicted"/>
<accession>A0ABQ5TRP3</accession>
<name>A0ABQ5TRP3_9GAMM</name>
<dbReference type="Proteomes" id="UP001161423">
    <property type="component" value="Unassembled WGS sequence"/>
</dbReference>
<keyword evidence="2" id="KW-1185">Reference proteome</keyword>
<reference evidence="1" key="1">
    <citation type="journal article" date="2014" name="Int. J. Syst. Evol. Microbiol.">
        <title>Complete genome of a new Firmicutes species belonging to the dominant human colonic microbiota ('Ruminococcus bicirculans') reveals two chromosomes and a selective capacity to utilize plant glucans.</title>
        <authorList>
            <consortium name="NISC Comparative Sequencing Program"/>
            <person name="Wegmann U."/>
            <person name="Louis P."/>
            <person name="Goesmann A."/>
            <person name="Henrissat B."/>
            <person name="Duncan S.H."/>
            <person name="Flint H.J."/>
        </authorList>
    </citation>
    <scope>NUCLEOTIDE SEQUENCE</scope>
    <source>
        <strain evidence="1">NBRC 102424</strain>
    </source>
</reference>
<evidence type="ECO:0000313" key="1">
    <source>
        <dbReference type="EMBL" id="GLP98668.1"/>
    </source>
</evidence>
<reference evidence="1" key="2">
    <citation type="submission" date="2023-01" db="EMBL/GenBank/DDBJ databases">
        <title>Draft genome sequence of Methylophaga thalassica strain NBRC 102424.</title>
        <authorList>
            <person name="Sun Q."/>
            <person name="Mori K."/>
        </authorList>
    </citation>
    <scope>NUCLEOTIDE SEQUENCE</scope>
    <source>
        <strain evidence="1">NBRC 102424</strain>
    </source>
</reference>
<evidence type="ECO:0000313" key="2">
    <source>
        <dbReference type="Proteomes" id="UP001161423"/>
    </source>
</evidence>
<dbReference type="EMBL" id="BSND01000003">
    <property type="protein sequence ID" value="GLP98668.1"/>
    <property type="molecule type" value="Genomic_DNA"/>
</dbReference>
<sequence>MNDIGYCNTCVEPKCDQPRIKKTMASCPKGLAWTDGTVHDEISEHWDCPNCEEILFIETADQHRCEVVNDD</sequence>
<comment type="caution">
    <text evidence="1">The sequence shown here is derived from an EMBL/GenBank/DDBJ whole genome shotgun (WGS) entry which is preliminary data.</text>
</comment>
<protein>
    <recommendedName>
        <fullName evidence="3">CPXCG motif-containing cysteine-rich protein</fullName>
    </recommendedName>
</protein>
<organism evidence="1 2">
    <name type="scientific">Methylophaga thalassica</name>
    <dbReference type="NCBI Taxonomy" id="40223"/>
    <lineage>
        <taxon>Bacteria</taxon>
        <taxon>Pseudomonadati</taxon>
        <taxon>Pseudomonadota</taxon>
        <taxon>Gammaproteobacteria</taxon>
        <taxon>Thiotrichales</taxon>
        <taxon>Piscirickettsiaceae</taxon>
        <taxon>Methylophaga</taxon>
    </lineage>
</organism>